<evidence type="ECO:0000256" key="2">
    <source>
        <dbReference type="SAM" id="Phobius"/>
    </source>
</evidence>
<accession>A0A6L2LHP7</accession>
<protein>
    <recommendedName>
        <fullName evidence="4">Reverse transcriptase domain-containing protein</fullName>
    </recommendedName>
</protein>
<feature type="compositionally biased region" description="Basic and acidic residues" evidence="1">
    <location>
        <begin position="227"/>
        <end position="253"/>
    </location>
</feature>
<feature type="transmembrane region" description="Helical" evidence="2">
    <location>
        <begin position="63"/>
        <end position="82"/>
    </location>
</feature>
<sequence length="594" mass="68058">MLVWGKLIQKLHQKGVYEESFSRHAAWIGRKLIQLMHTAMVLEQVKKIKIQAGTRELRRQLQLWKCFGTLYLIVFVLVRNIVVDSVALFSRSPFALLASYSLLPHFLSKGIPLMNANELLEIDPYEEVAQHRQVPPLSPTYVHDPIEFDEHVPVYVLKLEHLEYHAPSNDDIQVEDQPHSDDASPTAKSPGYVADSDSMGEDDNEDPEEDPSKEHKPEDDDEDPEEDPNKEPKLKDKDTKEQELSEGSDKTESFEEDETVITPPPPKHHGARISVRPQKPMAASTQALIDTLVAGSPSFLLPPTNPAYDQVPLGHRETMIRMRDDIPEKDMPPWRRLYLLLPHLGVIPGHDAWTIARAADRAEDVEYVRALHTYEHWMMTSIEEVNLRISYQAQVHRQEINIMLVTRQGTNVIMTPESIQAMIDQTLQRISTQNQDDASKNSGRGPKRHVQPTRVCFYTDFMKCQPLNFKGTKGVVGLSKWLEKMESIFHISGYAIDNQGTLKKKLMDKYCPKAFPRTSLMCTRFLADETEKVDKYISGLPDNIHENVMSERPKTLDEGIELATDLMDKKLRTYAKRQNDNKRKDDDSSRNNQQ</sequence>
<name>A0A6L2LHP7_TANCI</name>
<reference evidence="3" key="1">
    <citation type="journal article" date="2019" name="Sci. Rep.">
        <title>Draft genome of Tanacetum cinerariifolium, the natural source of mosquito coil.</title>
        <authorList>
            <person name="Yamashiro T."/>
            <person name="Shiraishi A."/>
            <person name="Satake H."/>
            <person name="Nakayama K."/>
        </authorList>
    </citation>
    <scope>NUCLEOTIDE SEQUENCE</scope>
</reference>
<organism evidence="3">
    <name type="scientific">Tanacetum cinerariifolium</name>
    <name type="common">Dalmatian daisy</name>
    <name type="synonym">Chrysanthemum cinerariifolium</name>
    <dbReference type="NCBI Taxonomy" id="118510"/>
    <lineage>
        <taxon>Eukaryota</taxon>
        <taxon>Viridiplantae</taxon>
        <taxon>Streptophyta</taxon>
        <taxon>Embryophyta</taxon>
        <taxon>Tracheophyta</taxon>
        <taxon>Spermatophyta</taxon>
        <taxon>Magnoliopsida</taxon>
        <taxon>eudicotyledons</taxon>
        <taxon>Gunneridae</taxon>
        <taxon>Pentapetalae</taxon>
        <taxon>asterids</taxon>
        <taxon>campanulids</taxon>
        <taxon>Asterales</taxon>
        <taxon>Asteraceae</taxon>
        <taxon>Asteroideae</taxon>
        <taxon>Anthemideae</taxon>
        <taxon>Anthemidinae</taxon>
        <taxon>Tanacetum</taxon>
    </lineage>
</organism>
<keyword evidence="2" id="KW-0472">Membrane</keyword>
<feature type="region of interest" description="Disordered" evidence="1">
    <location>
        <begin position="573"/>
        <end position="594"/>
    </location>
</feature>
<feature type="region of interest" description="Disordered" evidence="1">
    <location>
        <begin position="171"/>
        <end position="273"/>
    </location>
</feature>
<proteinExistence type="predicted"/>
<evidence type="ECO:0008006" key="4">
    <source>
        <dbReference type="Google" id="ProtNLM"/>
    </source>
</evidence>
<gene>
    <name evidence="3" type="ORF">Tci_032505</name>
</gene>
<keyword evidence="2" id="KW-0812">Transmembrane</keyword>
<feature type="compositionally biased region" description="Acidic residues" evidence="1">
    <location>
        <begin position="198"/>
        <end position="209"/>
    </location>
</feature>
<evidence type="ECO:0000256" key="1">
    <source>
        <dbReference type="SAM" id="MobiDB-lite"/>
    </source>
</evidence>
<comment type="caution">
    <text evidence="3">The sequence shown here is derived from an EMBL/GenBank/DDBJ whole genome shotgun (WGS) entry which is preliminary data.</text>
</comment>
<dbReference type="EMBL" id="BKCJ010004350">
    <property type="protein sequence ID" value="GEU60527.1"/>
    <property type="molecule type" value="Genomic_DNA"/>
</dbReference>
<evidence type="ECO:0000313" key="3">
    <source>
        <dbReference type="EMBL" id="GEU60527.1"/>
    </source>
</evidence>
<keyword evidence="2" id="KW-1133">Transmembrane helix</keyword>
<dbReference type="AlphaFoldDB" id="A0A6L2LHP7"/>